<accession>A0A3S4UNL5</accession>
<dbReference type="Proteomes" id="UP000276899">
    <property type="component" value="Chromosome"/>
</dbReference>
<evidence type="ECO:0000259" key="4">
    <source>
        <dbReference type="Pfam" id="PF00881"/>
    </source>
</evidence>
<organism evidence="5 6">
    <name type="scientific">Actinomyces slackii</name>
    <dbReference type="NCBI Taxonomy" id="52774"/>
    <lineage>
        <taxon>Bacteria</taxon>
        <taxon>Bacillati</taxon>
        <taxon>Actinomycetota</taxon>
        <taxon>Actinomycetes</taxon>
        <taxon>Actinomycetales</taxon>
        <taxon>Actinomycetaceae</taxon>
        <taxon>Actinomyces</taxon>
    </lineage>
</organism>
<evidence type="ECO:0000256" key="1">
    <source>
        <dbReference type="ARBA" id="ARBA00022630"/>
    </source>
</evidence>
<dbReference type="KEGG" id="asla:NCTC11923_01322"/>
<keyword evidence="6" id="KW-1185">Reference proteome</keyword>
<dbReference type="Pfam" id="PF00881">
    <property type="entry name" value="Nitroreductase"/>
    <property type="match status" value="1"/>
</dbReference>
<dbReference type="EC" id="1.-.-.-" evidence="5"/>
<dbReference type="RefSeq" id="WP_026427334.1">
    <property type="nucleotide sequence ID" value="NZ_CBCRWE010000004.1"/>
</dbReference>
<dbReference type="EMBL" id="LR134363">
    <property type="protein sequence ID" value="VEG74684.1"/>
    <property type="molecule type" value="Genomic_DNA"/>
</dbReference>
<sequence>MEFSEVVARRHSVRDFTDQPVDRQDLVEIVRTAQKAPSWANSQPWRVRIATGQTLARIKELHAARVASGEQGHTEFPVMPRTEWSTAAQANMADLFNQISVHFADEPESFGASQGLLFNAQAIVYLTIPVGSSLWSIHDLGAFSALIALAAFDRGLGAINAYELVKYPDIVREVMGIGEEETLAIGLALGHPAGNPLGDFAPTRQDVEDILTIAE</sequence>
<keyword evidence="2" id="KW-0288">FMN</keyword>
<dbReference type="AlphaFoldDB" id="A0A3S4UNL5"/>
<dbReference type="GO" id="GO:0016491">
    <property type="term" value="F:oxidoreductase activity"/>
    <property type="evidence" value="ECO:0007669"/>
    <property type="project" value="UniProtKB-KW"/>
</dbReference>
<gene>
    <name evidence="5" type="ORF">NCTC11923_01322</name>
</gene>
<dbReference type="SUPFAM" id="SSF55469">
    <property type="entry name" value="FMN-dependent nitroreductase-like"/>
    <property type="match status" value="1"/>
</dbReference>
<name>A0A3S4UNL5_9ACTO</name>
<evidence type="ECO:0000313" key="6">
    <source>
        <dbReference type="Proteomes" id="UP000276899"/>
    </source>
</evidence>
<keyword evidence="3 5" id="KW-0560">Oxidoreductase</keyword>
<dbReference type="PANTHER" id="PTHR23026">
    <property type="entry name" value="NADPH NITROREDUCTASE"/>
    <property type="match status" value="1"/>
</dbReference>
<dbReference type="InterPro" id="IPR050627">
    <property type="entry name" value="Nitroreductase/BluB"/>
</dbReference>
<evidence type="ECO:0000313" key="5">
    <source>
        <dbReference type="EMBL" id="VEG74684.1"/>
    </source>
</evidence>
<dbReference type="InterPro" id="IPR029479">
    <property type="entry name" value="Nitroreductase"/>
</dbReference>
<reference evidence="5 6" key="1">
    <citation type="submission" date="2018-12" db="EMBL/GenBank/DDBJ databases">
        <authorList>
            <consortium name="Pathogen Informatics"/>
        </authorList>
    </citation>
    <scope>NUCLEOTIDE SEQUENCE [LARGE SCALE GENOMIC DNA]</scope>
    <source>
        <strain evidence="5 6">NCTC11923</strain>
    </source>
</reference>
<proteinExistence type="predicted"/>
<evidence type="ECO:0000256" key="2">
    <source>
        <dbReference type="ARBA" id="ARBA00022643"/>
    </source>
</evidence>
<evidence type="ECO:0000256" key="3">
    <source>
        <dbReference type="ARBA" id="ARBA00023002"/>
    </source>
</evidence>
<dbReference type="CDD" id="cd02136">
    <property type="entry name" value="PnbA_NfnB-like"/>
    <property type="match status" value="1"/>
</dbReference>
<dbReference type="Gene3D" id="3.40.109.10">
    <property type="entry name" value="NADH Oxidase"/>
    <property type="match status" value="1"/>
</dbReference>
<protein>
    <submittedName>
        <fullName evidence="5">NAD(P)H nitroreductase Spy0809</fullName>
        <ecNumber evidence="5">1.-.-.-</ecNumber>
    </submittedName>
</protein>
<keyword evidence="1" id="KW-0285">Flavoprotein</keyword>
<dbReference type="PANTHER" id="PTHR23026:SF90">
    <property type="entry name" value="IODOTYROSINE DEIODINASE 1"/>
    <property type="match status" value="1"/>
</dbReference>
<dbReference type="InterPro" id="IPR000415">
    <property type="entry name" value="Nitroreductase-like"/>
</dbReference>
<dbReference type="STRING" id="1278298.GCA_000428685_02516"/>
<feature type="domain" description="Nitroreductase" evidence="4">
    <location>
        <begin position="7"/>
        <end position="191"/>
    </location>
</feature>